<dbReference type="PROSITE" id="PS50853">
    <property type="entry name" value="FN3"/>
    <property type="match status" value="4"/>
</dbReference>
<dbReference type="InterPro" id="IPR013783">
    <property type="entry name" value="Ig-like_fold"/>
</dbReference>
<dbReference type="PANTHER" id="PTHR13817">
    <property type="entry name" value="TITIN"/>
    <property type="match status" value="1"/>
</dbReference>
<feature type="domain" description="Fibronectin type-III" evidence="2">
    <location>
        <begin position="647"/>
        <end position="754"/>
    </location>
</feature>
<accession>A0A4R1BK51</accession>
<organism evidence="3 4">
    <name type="scientific">Flaviaesturariibacter flavus</name>
    <dbReference type="NCBI Taxonomy" id="2502780"/>
    <lineage>
        <taxon>Bacteria</taxon>
        <taxon>Pseudomonadati</taxon>
        <taxon>Bacteroidota</taxon>
        <taxon>Chitinophagia</taxon>
        <taxon>Chitinophagales</taxon>
        <taxon>Chitinophagaceae</taxon>
        <taxon>Flaviaestuariibacter</taxon>
    </lineage>
</organism>
<gene>
    <name evidence="3" type="ORF">EPD60_06065</name>
</gene>
<feature type="domain" description="Fibronectin type-III" evidence="2">
    <location>
        <begin position="1563"/>
        <end position="1682"/>
    </location>
</feature>
<evidence type="ECO:0000256" key="1">
    <source>
        <dbReference type="ARBA" id="ARBA00022737"/>
    </source>
</evidence>
<dbReference type="InterPro" id="IPR003961">
    <property type="entry name" value="FN3_dom"/>
</dbReference>
<name>A0A4R1BK51_9BACT</name>
<dbReference type="EMBL" id="SJZI01000008">
    <property type="protein sequence ID" value="TCJ17750.1"/>
    <property type="molecule type" value="Genomic_DNA"/>
</dbReference>
<dbReference type="OrthoDB" id="9801455at2"/>
<feature type="domain" description="Fibronectin type-III" evidence="2">
    <location>
        <begin position="1079"/>
        <end position="1179"/>
    </location>
</feature>
<dbReference type="PANTHER" id="PTHR13817:SF73">
    <property type="entry name" value="FIBRONECTIN TYPE-III DOMAIN-CONTAINING PROTEIN"/>
    <property type="match status" value="1"/>
</dbReference>
<dbReference type="InterPro" id="IPR050964">
    <property type="entry name" value="Striated_Muscle_Regulatory"/>
</dbReference>
<evidence type="ECO:0000259" key="2">
    <source>
        <dbReference type="PROSITE" id="PS50853"/>
    </source>
</evidence>
<dbReference type="RefSeq" id="WP_131447869.1">
    <property type="nucleotide sequence ID" value="NZ_SJZI01000008.1"/>
</dbReference>
<dbReference type="Proteomes" id="UP000295334">
    <property type="component" value="Unassembled WGS sequence"/>
</dbReference>
<sequence length="2191" mass="219274">MKKLYFLLCLVLTTLASFGQLVYEPFNYTPSATVGLHEASGGVWQKLNSGDSILTISGSLNYSALAASSANRVKFDGSGTDYFRQFGTQSTGTVYASFLLNITSLGSLNSTTGGYFAAFTEGTTSTTIGASVWAKASGTTQYNLGISTRSSSTTSFSTANLDLNTTYLVVIAYQMNSGTQNDVAMLWINPTSLGATAPPADVTAASPTGATADLANVGRFQLRQDNATNTPFVEFDELRIGLDYASVTPAAPAGTATLSASALAAFGNVCVNTTSGPNSFTISGSNLSTAAVTVGPLAGYSFSTTSGGTYTPSLSITQPGGTFSQTVYVNFTPTAAQSYNGNIPVGGGGATAIDVAASGTGIAASVPTVATAAPSGTTTSGTTLNGTLSATGCSAVTSYGFIYSTTSGFNPATQGTTVTSTNLAGTTFSAPVAGLTPNTTYYYVAFATNGTGTAYSTQAQFTTVALPAPSAPVAIAATNITGNSFTANWNAATGTTTGYFLDVYTQAPGTVVGGSIAGWDIPTANDAGRLASSGNTANVNVRELVAVNGAATVSYSYPTGPSGGQSPLAVSTTGWDAGVDTKYWMVEVNTTGVSNLKLSSLQASSNTGPRDWKIQYRVGNSGTWNDVTGGAVAITTSTSVSPVQYYGPSNLALPAAVDNQALVQIRWVVNSTTAVNNTTVASGGTSRITSIYIKGDYAGTVNTYVLQNQNVGNVTSYNVTGLAPNTTYYYVVRADNGGSTSANSNEISVTTAAATPPAFSAGTLAPFGSVCVGDTSLPRSFTLSGSNLTNANITVGPLANYSFALSASGPWQSTLTIAQPGGSYNAPVWVRFVPTASQAYNGNISVSGGGVTTAAQVAASGTGVIFAVTTGTASGVTTSSATLNGTVNFNGCSVANDGGFKYSTTPGFDPATSGTNVVSSSPAGGSFSSSISGLAANTTYYFVAYVTRFGSVSPVTVYGAQQSFTTTNNPTVSAGTLAPFGGVCINTTAPTGSFTVSGSNLVSNLTVNALPGYAYSTSATGPFTATLNLPVVANSVNTTVFVQFTPTAVQSYDGNIQITGGGLAGPVNVPATGFGTNNAPSVTTGTATVGGSTTATVGGSITATGCTAISGYGIKYSTTSGFNPATTGTQVAGSNLAAGSFTVPVTGLTPGTTYYYVVYATNAGGTTYGTQQSFTTPSPAITASTLTGFGNQCLNTASSAQSFTITGTNLTAADVTVGPLAGYTFSTTSGGTYTNSLTLTQPGGSFSQQVFVKLTPTAVQSYSGNIPVSGGGVSTTVNVAATGAGINTLLTVTTAAATGVTGNGATIPGTISSNGCSAPTAYGVIWSTTTGFNPASTGTNVAGTGITGGNFSVNLSGLTSGVTYYYVTYATNAGGTAYSSQGSFTTTSAAIPVAPLATAATNITSNSFTANWNAVAGATGYFLDVYTLGAGTGTTTIAGWDMATNTAAAQTANQGNANNINIQTLTPNGSVLASTPYPSGFSGTSGTPNPYAVAASGWDAGVGTKYWQITLNTTGATGLSLSFNQGSSASGPKDFKLQYRVGASGTWTDIPSGVIAMPGVAAAPANPATWTVVNNLPLPVAMENQANVAIRWLLNSDIRNDGATGVANTGTNRLSGIYVKSTSGAAVPVYVTGYQNLNVNNVTSFNVTGLAPNTTYYYVVRATNSAGTSPNSNEITVTTLAGPSLTATALTAFGNLCPNTTSAANSFAINGTNLSNANITVGPLAGYAFSTTAGGTYTPTLTLIQAGGTYSQTVFVQLTPTAVQSYNGNIPVSGGGVATAINVAASGAGVNNPPTVTTGAASAVTNVSATLAGSITATGCSPVTQYGFEWSTTAGFANGTGTQLLSTNLAGTGFTANLAGLTGGTTYYYKAFATNGGGTSYGAEQSFATAAAPVVSLTASPVGTFSGVCVNTTAIDSFTVTGVNLTTANVTLAAPAGFALSTSRTGPFASTLSLTQPGGAYSQKVYVQFAPAATQTYSGFIQLSGGGFGATNNITVAGSSIATPPVATTGDSTNIRFDGVTLRGSFGAAGCSAVTQYGIEYSGVPNFAPGSGTQVPATANTSGSFAVTLNNLVPGTTYYYRAYARNAGAFGAGAVKSVTLPGLQAGLAVFPQPVAGGNTLRVTLNGIQPGNYGIRLYSSAGEEVYRRFVNIQAYFINEQLQVPASLPAGVYVLRVTSNTSVVAHRTIIVVH</sequence>
<comment type="caution">
    <text evidence="3">The sequence shown here is derived from an EMBL/GenBank/DDBJ whole genome shotgun (WGS) entry which is preliminary data.</text>
</comment>
<evidence type="ECO:0000313" key="4">
    <source>
        <dbReference type="Proteomes" id="UP000295334"/>
    </source>
</evidence>
<reference evidence="3 4" key="1">
    <citation type="submission" date="2019-03" db="EMBL/GenBank/DDBJ databases">
        <authorList>
            <person name="Kim M.K.M."/>
        </authorList>
    </citation>
    <scope>NUCLEOTIDE SEQUENCE [LARGE SCALE GENOMIC DNA]</scope>
    <source>
        <strain evidence="3 4">17J68-12</strain>
    </source>
</reference>
<dbReference type="CDD" id="cd00063">
    <property type="entry name" value="FN3"/>
    <property type="match status" value="3"/>
</dbReference>
<proteinExistence type="predicted"/>
<protein>
    <submittedName>
        <fullName evidence="3">T9SS type A sorting domain-containing protein</fullName>
    </submittedName>
</protein>
<dbReference type="Gene3D" id="2.60.40.10">
    <property type="entry name" value="Immunoglobulins"/>
    <property type="match status" value="5"/>
</dbReference>
<dbReference type="SUPFAM" id="SSF49265">
    <property type="entry name" value="Fibronectin type III"/>
    <property type="match status" value="5"/>
</dbReference>
<dbReference type="InterPro" id="IPR026444">
    <property type="entry name" value="Secre_tail"/>
</dbReference>
<dbReference type="NCBIfam" id="TIGR04183">
    <property type="entry name" value="Por_Secre_tail"/>
    <property type="match status" value="1"/>
</dbReference>
<dbReference type="InterPro" id="IPR036116">
    <property type="entry name" value="FN3_sf"/>
</dbReference>
<evidence type="ECO:0000313" key="3">
    <source>
        <dbReference type="EMBL" id="TCJ17750.1"/>
    </source>
</evidence>
<dbReference type="SMART" id="SM00060">
    <property type="entry name" value="FN3"/>
    <property type="match status" value="6"/>
</dbReference>
<keyword evidence="1" id="KW-0677">Repeat</keyword>
<keyword evidence="4" id="KW-1185">Reference proteome</keyword>
<feature type="domain" description="Fibronectin type-III" evidence="2">
    <location>
        <begin position="1793"/>
        <end position="1893"/>
    </location>
</feature>